<organism evidence="1 2">
    <name type="scientific">Streptomyces achromogenes</name>
    <dbReference type="NCBI Taxonomy" id="67255"/>
    <lineage>
        <taxon>Bacteria</taxon>
        <taxon>Bacillati</taxon>
        <taxon>Actinomycetota</taxon>
        <taxon>Actinomycetes</taxon>
        <taxon>Kitasatosporales</taxon>
        <taxon>Streptomycetaceae</taxon>
        <taxon>Streptomyces</taxon>
    </lineage>
</organism>
<sequence length="406" mass="45681">MASWKLRTLAEEVTSSEEDDLRALLGEGPVPFPAKMERGFKPWHRPRKQYVRDAQWSREIGLLARDLRLSGSEFRYLTLPGNDLLDIRHIAETVCSPRQVKLRYLGFNTAVTSQDAQQPELNSAEFSVIRMDCIHSDSEVFSADFRSVGQTRSPEWHRVKRDAPFHAINIDLCGGFAGVEKSSGVPNYFAALQAILQHQMHSDEDFLLFITTRMDDNSIDDTAKETLVQLAQKIHDTCEAYASDFATAWGLEDRASPIRVADLVDTNEAFMLGLTQWIISRGVELGLKASVRSFMTYRTGHGAGDDDIVSLAIRFKPDPVVQPDPHGLVKVVNPPPAPADKICAQSRTVPRRVNNRARVDELLRTQAEEFERCIQASSKLLDAAGYDASRYRDWVMQEHDESKAAH</sequence>
<evidence type="ECO:0000313" key="1">
    <source>
        <dbReference type="EMBL" id="MDQ0686266.1"/>
    </source>
</evidence>
<dbReference type="NCBIfam" id="NF047698">
    <property type="entry name" value="PP_RS20740_fam"/>
    <property type="match status" value="1"/>
</dbReference>
<dbReference type="Proteomes" id="UP001243364">
    <property type="component" value="Unassembled WGS sequence"/>
</dbReference>
<reference evidence="1 2" key="1">
    <citation type="submission" date="2023-07" db="EMBL/GenBank/DDBJ databases">
        <title>Comparative genomics of wheat-associated soil bacteria to identify genetic determinants of phenazine resistance.</title>
        <authorList>
            <person name="Mouncey N."/>
        </authorList>
    </citation>
    <scope>NUCLEOTIDE SEQUENCE [LARGE SCALE GENOMIC DNA]</scope>
    <source>
        <strain evidence="1 2">W4I19-2</strain>
    </source>
</reference>
<comment type="caution">
    <text evidence="1">The sequence shown here is derived from an EMBL/GenBank/DDBJ whole genome shotgun (WGS) entry which is preliminary data.</text>
</comment>
<gene>
    <name evidence="1" type="ORF">QFZ56_005229</name>
</gene>
<proteinExistence type="predicted"/>
<keyword evidence="2" id="KW-1185">Reference proteome</keyword>
<name>A0ABU0Q7A3_STRAH</name>
<dbReference type="EMBL" id="JAUSYA010000001">
    <property type="protein sequence ID" value="MDQ0686266.1"/>
    <property type="molecule type" value="Genomic_DNA"/>
</dbReference>
<protein>
    <submittedName>
        <fullName evidence="1">Uncharacterized protein</fullName>
    </submittedName>
</protein>
<evidence type="ECO:0000313" key="2">
    <source>
        <dbReference type="Proteomes" id="UP001243364"/>
    </source>
</evidence>
<accession>A0ABU0Q7A3</accession>
<dbReference type="InterPro" id="IPR058085">
    <property type="entry name" value="PP_RS20740-like"/>
</dbReference>